<gene>
    <name evidence="1" type="ORF">F5144DRAFT_593712</name>
</gene>
<name>A0ACB7P2T4_9PEZI</name>
<dbReference type="Proteomes" id="UP000724584">
    <property type="component" value="Unassembled WGS sequence"/>
</dbReference>
<dbReference type="EMBL" id="JAGIZQ010000005">
    <property type="protein sequence ID" value="KAH6627509.1"/>
    <property type="molecule type" value="Genomic_DNA"/>
</dbReference>
<accession>A0ACB7P2T4</accession>
<organism evidence="1 2">
    <name type="scientific">Chaetomium tenue</name>
    <dbReference type="NCBI Taxonomy" id="1854479"/>
    <lineage>
        <taxon>Eukaryota</taxon>
        <taxon>Fungi</taxon>
        <taxon>Dikarya</taxon>
        <taxon>Ascomycota</taxon>
        <taxon>Pezizomycotina</taxon>
        <taxon>Sordariomycetes</taxon>
        <taxon>Sordariomycetidae</taxon>
        <taxon>Sordariales</taxon>
        <taxon>Chaetomiaceae</taxon>
        <taxon>Chaetomium</taxon>
    </lineage>
</organism>
<evidence type="ECO:0000313" key="1">
    <source>
        <dbReference type="EMBL" id="KAH6627509.1"/>
    </source>
</evidence>
<reference evidence="1 2" key="1">
    <citation type="journal article" date="2021" name="Nat. Commun.">
        <title>Genetic determinants of endophytism in the Arabidopsis root mycobiome.</title>
        <authorList>
            <person name="Mesny F."/>
            <person name="Miyauchi S."/>
            <person name="Thiergart T."/>
            <person name="Pickel B."/>
            <person name="Atanasova L."/>
            <person name="Karlsson M."/>
            <person name="Huettel B."/>
            <person name="Barry K.W."/>
            <person name="Haridas S."/>
            <person name="Chen C."/>
            <person name="Bauer D."/>
            <person name="Andreopoulos W."/>
            <person name="Pangilinan J."/>
            <person name="LaButti K."/>
            <person name="Riley R."/>
            <person name="Lipzen A."/>
            <person name="Clum A."/>
            <person name="Drula E."/>
            <person name="Henrissat B."/>
            <person name="Kohler A."/>
            <person name="Grigoriev I.V."/>
            <person name="Martin F.M."/>
            <person name="Hacquard S."/>
        </authorList>
    </citation>
    <scope>NUCLEOTIDE SEQUENCE [LARGE SCALE GENOMIC DNA]</scope>
    <source>
        <strain evidence="1 2">MPI-SDFR-AT-0079</strain>
    </source>
</reference>
<protein>
    <submittedName>
        <fullName evidence="1">Stress responsive A/B barrel domain-containing protein</fullName>
    </submittedName>
</protein>
<keyword evidence="2" id="KW-1185">Reference proteome</keyword>
<comment type="caution">
    <text evidence="1">The sequence shown here is derived from an EMBL/GenBank/DDBJ whole genome shotgun (WGS) entry which is preliminary data.</text>
</comment>
<evidence type="ECO:0000313" key="2">
    <source>
        <dbReference type="Proteomes" id="UP000724584"/>
    </source>
</evidence>
<sequence>MLDIAGARPHVWRIAIFVVGLLTLFLFFDPIGFASSSMDAMANRGPGDADTLTHVVMFQFKRDADPAAVDVACAKMMSLKDNCVAQNSKFPYIKSLTGGKDNSIEKLQVCHFMWGPRHHGATHAFVVQFANADDRNYYVEHDPAHQAFKQEIEQLVEATTVLDFTNGKFT</sequence>
<proteinExistence type="predicted"/>